<feature type="compositionally biased region" description="Basic and acidic residues" evidence="1">
    <location>
        <begin position="26"/>
        <end position="42"/>
    </location>
</feature>
<dbReference type="Proteomes" id="UP000186002">
    <property type="component" value="Unassembled WGS sequence"/>
</dbReference>
<evidence type="ECO:0000313" key="2">
    <source>
        <dbReference type="EMBL" id="SHN14866.1"/>
    </source>
</evidence>
<feature type="region of interest" description="Disordered" evidence="1">
    <location>
        <begin position="98"/>
        <end position="118"/>
    </location>
</feature>
<protein>
    <submittedName>
        <fullName evidence="2">Uncharacterized protein</fullName>
    </submittedName>
</protein>
<sequence length="118" mass="13396">MARFPAYQKNILALGQLLAKAATDPEAQRRLKSDPAGELRRAGLPEETVSLFTFKVSVTKAGEKEPVVLPWRLNQEKLTRQDPDYLLSIAETFMGDVTRPNSTHLESLREERHPRQLN</sequence>
<evidence type="ECO:0000256" key="1">
    <source>
        <dbReference type="SAM" id="MobiDB-lite"/>
    </source>
</evidence>
<organism evidence="2 3">
    <name type="scientific">Roseibium suaedae</name>
    <dbReference type="NCBI Taxonomy" id="735517"/>
    <lineage>
        <taxon>Bacteria</taxon>
        <taxon>Pseudomonadati</taxon>
        <taxon>Pseudomonadota</taxon>
        <taxon>Alphaproteobacteria</taxon>
        <taxon>Hyphomicrobiales</taxon>
        <taxon>Stappiaceae</taxon>
        <taxon>Roseibium</taxon>
    </lineage>
</organism>
<dbReference type="EMBL" id="FRBW01000007">
    <property type="protein sequence ID" value="SHN14866.1"/>
    <property type="molecule type" value="Genomic_DNA"/>
</dbReference>
<gene>
    <name evidence="2" type="ORF">SAMN05444272_4316</name>
</gene>
<feature type="region of interest" description="Disordered" evidence="1">
    <location>
        <begin position="23"/>
        <end position="42"/>
    </location>
</feature>
<feature type="compositionally biased region" description="Basic and acidic residues" evidence="1">
    <location>
        <begin position="106"/>
        <end position="118"/>
    </location>
</feature>
<evidence type="ECO:0000313" key="3">
    <source>
        <dbReference type="Proteomes" id="UP000186002"/>
    </source>
</evidence>
<dbReference type="AlphaFoldDB" id="A0A1M7PD71"/>
<name>A0A1M7PD71_9HYPH</name>
<keyword evidence="3" id="KW-1185">Reference proteome</keyword>
<dbReference type="RefSeq" id="WP_073015440.1">
    <property type="nucleotide sequence ID" value="NZ_FRBW01000007.1"/>
</dbReference>
<dbReference type="OrthoDB" id="7678600at2"/>
<proteinExistence type="predicted"/>
<accession>A0A1M7PD71</accession>
<reference evidence="2 3" key="1">
    <citation type="submission" date="2016-11" db="EMBL/GenBank/DDBJ databases">
        <authorList>
            <person name="Jaros S."/>
            <person name="Januszkiewicz K."/>
            <person name="Wedrychowicz H."/>
        </authorList>
    </citation>
    <scope>NUCLEOTIDE SEQUENCE [LARGE SCALE GENOMIC DNA]</scope>
    <source>
        <strain evidence="2 3">DSM 22153</strain>
    </source>
</reference>